<dbReference type="InterPro" id="IPR010809">
    <property type="entry name" value="FliD_C"/>
</dbReference>
<accession>A0ABW2Q2H2</accession>
<evidence type="ECO:0000259" key="6">
    <source>
        <dbReference type="Pfam" id="PF02465"/>
    </source>
</evidence>
<evidence type="ECO:0000256" key="5">
    <source>
        <dbReference type="RuleBase" id="RU362066"/>
    </source>
</evidence>
<evidence type="ECO:0000313" key="9">
    <source>
        <dbReference type="Proteomes" id="UP001596505"/>
    </source>
</evidence>
<feature type="domain" description="Flagellar hook-associated protein 2 N-terminal" evidence="6">
    <location>
        <begin position="13"/>
        <end position="108"/>
    </location>
</feature>
<comment type="caution">
    <text evidence="8">The sequence shown here is derived from an EMBL/GenBank/DDBJ whole genome shotgun (WGS) entry which is preliminary data.</text>
</comment>
<dbReference type="PANTHER" id="PTHR30288">
    <property type="entry name" value="FLAGELLAR CAP/ASSEMBLY PROTEIN FLID"/>
    <property type="match status" value="1"/>
</dbReference>
<dbReference type="Pfam" id="PF07195">
    <property type="entry name" value="FliD_C"/>
    <property type="match status" value="1"/>
</dbReference>
<evidence type="ECO:0000256" key="2">
    <source>
        <dbReference type="ARBA" id="ARBA00011255"/>
    </source>
</evidence>
<feature type="coiled-coil region" evidence="5">
    <location>
        <begin position="458"/>
        <end position="503"/>
    </location>
</feature>
<gene>
    <name evidence="8" type="ORF">ACFQRG_12875</name>
</gene>
<evidence type="ECO:0000313" key="8">
    <source>
        <dbReference type="EMBL" id="MFC7393848.1"/>
    </source>
</evidence>
<evidence type="ECO:0000256" key="4">
    <source>
        <dbReference type="ARBA" id="ARBA00023143"/>
    </source>
</evidence>
<evidence type="ECO:0000256" key="1">
    <source>
        <dbReference type="ARBA" id="ARBA00009764"/>
    </source>
</evidence>
<evidence type="ECO:0000256" key="3">
    <source>
        <dbReference type="ARBA" id="ARBA00023054"/>
    </source>
</evidence>
<comment type="subunit">
    <text evidence="2 5">Homopentamer.</text>
</comment>
<keyword evidence="8" id="KW-0966">Cell projection</keyword>
<comment type="similarity">
    <text evidence="1 5">Belongs to the FliD family.</text>
</comment>
<organism evidence="8 9">
    <name type="scientific">Scopulibacillus cellulosilyticus</name>
    <dbReference type="NCBI Taxonomy" id="2665665"/>
    <lineage>
        <taxon>Bacteria</taxon>
        <taxon>Bacillati</taxon>
        <taxon>Bacillota</taxon>
        <taxon>Bacilli</taxon>
        <taxon>Bacillales</taxon>
        <taxon>Sporolactobacillaceae</taxon>
        <taxon>Scopulibacillus</taxon>
    </lineage>
</organism>
<feature type="domain" description="Flagellar hook-associated protein 2 C-terminal" evidence="7">
    <location>
        <begin position="234"/>
        <end position="495"/>
    </location>
</feature>
<comment type="subcellular location">
    <subcellularLocation>
        <location evidence="5">Secreted</location>
    </subcellularLocation>
    <subcellularLocation>
        <location evidence="5">Bacterial flagellum</location>
    </subcellularLocation>
</comment>
<dbReference type="InterPro" id="IPR003481">
    <property type="entry name" value="FliD_N"/>
</dbReference>
<keyword evidence="3 5" id="KW-0175">Coiled coil</keyword>
<dbReference type="EMBL" id="JBHTCO010000016">
    <property type="protein sequence ID" value="MFC7393848.1"/>
    <property type="molecule type" value="Genomic_DNA"/>
</dbReference>
<dbReference type="NCBIfam" id="NF005833">
    <property type="entry name" value="PRK07737.1"/>
    <property type="match status" value="1"/>
</dbReference>
<sequence length="508" mass="56651">MIGSPLRISGLASGMDIDSMVDKLMQAERKPLDKMNQDKQKLEWQRDDYRDMNKLLDDLSKMTLDMKLQSTYLTKKTSSSDDSKVTATAGGNIGNATYTLSGVDLATSAHNQSTGRIAGNDFDPDKSLSEMQDRFQPPLSMEDPIDFKITTYDQDGKPVEKEFNFDQSKSLNDILKDINSSDLGVNAFYDQSTGKVSFTRTDTGNMNEDGPEMEFTGNLLINTLKLDTTKETGGKDASFTLNGLQTTRHSNSFTVNGVTFNLKNNSPDNETVTINVESDTDAVYKKITDYINKYNDVIGQINAKISETQNRDYPPLTDDQKKDMKDDDIKLWEDKAKSGMLHNDSILSNVLTQMRKAFYSPVKGVDSKADQLAKIGMTTSSDYRDNGKLIIDPDKLKQAVTDDPQGVMDLFTKSGDNFDSEGIAKRIDDSIKDAMNQIKQKAGNSTMVDSQFSLGRSLDDLNDRIKTFQDHLNGVENQYYKQFTAMEQAIEQANQQATYLQQQFGGGA</sequence>
<dbReference type="Pfam" id="PF02465">
    <property type="entry name" value="FliD_N"/>
    <property type="match status" value="1"/>
</dbReference>
<dbReference type="InterPro" id="IPR040026">
    <property type="entry name" value="FliD"/>
</dbReference>
<protein>
    <recommendedName>
        <fullName evidence="5">Flagellar hook-associated protein 2</fullName>
        <shortName evidence="5">HAP2</shortName>
    </recommendedName>
    <alternativeName>
        <fullName evidence="5">Flagellar cap protein</fullName>
    </alternativeName>
</protein>
<keyword evidence="9" id="KW-1185">Reference proteome</keyword>
<reference evidence="9" key="1">
    <citation type="journal article" date="2019" name="Int. J. Syst. Evol. Microbiol.">
        <title>The Global Catalogue of Microorganisms (GCM) 10K type strain sequencing project: providing services to taxonomists for standard genome sequencing and annotation.</title>
        <authorList>
            <consortium name="The Broad Institute Genomics Platform"/>
            <consortium name="The Broad Institute Genome Sequencing Center for Infectious Disease"/>
            <person name="Wu L."/>
            <person name="Ma J."/>
        </authorList>
    </citation>
    <scope>NUCLEOTIDE SEQUENCE [LARGE SCALE GENOMIC DNA]</scope>
    <source>
        <strain evidence="9">CGMCC 1.16305</strain>
    </source>
</reference>
<name>A0ABW2Q2H2_9BACL</name>
<keyword evidence="4 5" id="KW-0975">Bacterial flagellum</keyword>
<proteinExistence type="inferred from homology"/>
<keyword evidence="8" id="KW-0282">Flagellum</keyword>
<dbReference type="PANTHER" id="PTHR30288:SF0">
    <property type="entry name" value="FLAGELLAR HOOK-ASSOCIATED PROTEIN 2"/>
    <property type="match status" value="1"/>
</dbReference>
<keyword evidence="8" id="KW-0969">Cilium</keyword>
<evidence type="ECO:0000259" key="7">
    <source>
        <dbReference type="Pfam" id="PF07195"/>
    </source>
</evidence>
<keyword evidence="5" id="KW-0964">Secreted</keyword>
<dbReference type="RefSeq" id="WP_380966591.1">
    <property type="nucleotide sequence ID" value="NZ_JBHTCO010000016.1"/>
</dbReference>
<comment type="function">
    <text evidence="5">Required for morphogenesis and for the elongation of the flagellar filament by facilitating polymerization of the flagellin monomers at the tip of growing filament. Forms a capping structure, which prevents flagellin subunits (transported through the central channel of the flagellum) from leaking out without polymerization at the distal end.</text>
</comment>
<dbReference type="Proteomes" id="UP001596505">
    <property type="component" value="Unassembled WGS sequence"/>
</dbReference>